<dbReference type="GO" id="GO:0005739">
    <property type="term" value="C:mitochondrion"/>
    <property type="evidence" value="ECO:0007669"/>
    <property type="project" value="TreeGrafter"/>
</dbReference>
<organism evidence="3 4">
    <name type="scientific">Acrobeloides nanus</name>
    <dbReference type="NCBI Taxonomy" id="290746"/>
    <lineage>
        <taxon>Eukaryota</taxon>
        <taxon>Metazoa</taxon>
        <taxon>Ecdysozoa</taxon>
        <taxon>Nematoda</taxon>
        <taxon>Chromadorea</taxon>
        <taxon>Rhabditida</taxon>
        <taxon>Tylenchina</taxon>
        <taxon>Cephalobomorpha</taxon>
        <taxon>Cephaloboidea</taxon>
        <taxon>Cephalobidae</taxon>
        <taxon>Acrobeloides</taxon>
    </lineage>
</organism>
<feature type="domain" description="3-hydroxyacyl-CoA dehydrogenase C-terminal" evidence="2">
    <location>
        <begin position="2"/>
        <end position="83"/>
    </location>
</feature>
<dbReference type="AlphaFoldDB" id="A0A914EBX6"/>
<dbReference type="InterPro" id="IPR006108">
    <property type="entry name" value="3HC_DH_C"/>
</dbReference>
<dbReference type="InterPro" id="IPR008927">
    <property type="entry name" value="6-PGluconate_DH-like_C_sf"/>
</dbReference>
<dbReference type="WBParaSite" id="ACRNAN_scaffold6743.g21859.t1">
    <property type="protein sequence ID" value="ACRNAN_scaffold6743.g21859.t1"/>
    <property type="gene ID" value="ACRNAN_scaffold6743.g21859"/>
</dbReference>
<dbReference type="Gene3D" id="1.10.1040.10">
    <property type="entry name" value="N-(1-d-carboxylethyl)-l-norvaline Dehydrogenase, domain 2"/>
    <property type="match status" value="1"/>
</dbReference>
<protein>
    <submittedName>
        <fullName evidence="4">3-hydroxyacyl-CoA dehydrogenase C-terminal domain-containing protein</fullName>
    </submittedName>
</protein>
<dbReference type="SUPFAM" id="SSF48179">
    <property type="entry name" value="6-phosphogluconate dehydrogenase C-terminal domain-like"/>
    <property type="match status" value="1"/>
</dbReference>
<dbReference type="GO" id="GO:0003857">
    <property type="term" value="F:(3S)-3-hydroxyacyl-CoA dehydrogenase (NAD+) activity"/>
    <property type="evidence" value="ECO:0007669"/>
    <property type="project" value="TreeGrafter"/>
</dbReference>
<name>A0A914EBX6_9BILA</name>
<dbReference type="Proteomes" id="UP000887540">
    <property type="component" value="Unplaced"/>
</dbReference>
<dbReference type="PANTHER" id="PTHR43561:SF3">
    <property type="entry name" value="HYDROXYACYL-COENZYME A DEHYDROGENASE, MITOCHONDRIAL"/>
    <property type="match status" value="1"/>
</dbReference>
<dbReference type="Pfam" id="PF00725">
    <property type="entry name" value="3HCDH"/>
    <property type="match status" value="1"/>
</dbReference>
<proteinExistence type="predicted"/>
<evidence type="ECO:0000313" key="3">
    <source>
        <dbReference type="Proteomes" id="UP000887540"/>
    </source>
</evidence>
<dbReference type="InterPro" id="IPR013328">
    <property type="entry name" value="6PGD_dom2"/>
</dbReference>
<sequence>MKMAERGDAEIVDIDTAMKLGTGNPMGPFELLDYIGLDTMKFVVDEWHQRNPEDPRFTPCVKLDKLVKEGKLGRKAGEGFLKY</sequence>
<evidence type="ECO:0000313" key="4">
    <source>
        <dbReference type="WBParaSite" id="ACRNAN_scaffold6743.g21859.t1"/>
    </source>
</evidence>
<accession>A0A914EBX6</accession>
<dbReference type="PANTHER" id="PTHR43561">
    <property type="match status" value="1"/>
</dbReference>
<dbReference type="GO" id="GO:0006635">
    <property type="term" value="P:fatty acid beta-oxidation"/>
    <property type="evidence" value="ECO:0007669"/>
    <property type="project" value="TreeGrafter"/>
</dbReference>
<keyword evidence="3" id="KW-1185">Reference proteome</keyword>
<evidence type="ECO:0000259" key="2">
    <source>
        <dbReference type="Pfam" id="PF00725"/>
    </source>
</evidence>
<keyword evidence="1" id="KW-0520">NAD</keyword>
<reference evidence="4" key="1">
    <citation type="submission" date="2022-11" db="UniProtKB">
        <authorList>
            <consortium name="WormBaseParasite"/>
        </authorList>
    </citation>
    <scope>IDENTIFICATION</scope>
</reference>
<evidence type="ECO:0000256" key="1">
    <source>
        <dbReference type="ARBA" id="ARBA00023027"/>
    </source>
</evidence>
<dbReference type="InterPro" id="IPR052242">
    <property type="entry name" value="Mito_3-hydroxyacyl-CoA_DH"/>
</dbReference>